<proteinExistence type="predicted"/>
<evidence type="ECO:0000256" key="1">
    <source>
        <dbReference type="SAM" id="MobiDB-lite"/>
    </source>
</evidence>
<evidence type="ECO:0000259" key="2">
    <source>
        <dbReference type="Pfam" id="PF00149"/>
    </source>
</evidence>
<dbReference type="InterPro" id="IPR029052">
    <property type="entry name" value="Metallo-depent_PP-like"/>
</dbReference>
<feature type="compositionally biased region" description="Low complexity" evidence="1">
    <location>
        <begin position="52"/>
        <end position="64"/>
    </location>
</feature>
<evidence type="ECO:0000313" key="4">
    <source>
        <dbReference type="Proteomes" id="UP001054857"/>
    </source>
</evidence>
<protein>
    <recommendedName>
        <fullName evidence="2">Calcineurin-like phosphoesterase domain-containing protein</fullName>
    </recommendedName>
</protein>
<dbReference type="EMBL" id="BMAR01000006">
    <property type="protein sequence ID" value="GFR43834.1"/>
    <property type="molecule type" value="Genomic_DNA"/>
</dbReference>
<dbReference type="GO" id="GO:0016787">
    <property type="term" value="F:hydrolase activity"/>
    <property type="evidence" value="ECO:0007669"/>
    <property type="project" value="InterPro"/>
</dbReference>
<evidence type="ECO:0000313" key="3">
    <source>
        <dbReference type="EMBL" id="GFR43834.1"/>
    </source>
</evidence>
<feature type="non-terminal residue" evidence="3">
    <location>
        <position position="393"/>
    </location>
</feature>
<dbReference type="AlphaFoldDB" id="A0AAD3HJP4"/>
<feature type="domain" description="Calcineurin-like phosphoesterase" evidence="2">
    <location>
        <begin position="270"/>
        <end position="347"/>
    </location>
</feature>
<comment type="caution">
    <text evidence="3">The sequence shown here is derived from an EMBL/GenBank/DDBJ whole genome shotgun (WGS) entry which is preliminary data.</text>
</comment>
<accession>A0AAD3HJP4</accession>
<name>A0AAD3HJP4_9CHLO</name>
<dbReference type="Proteomes" id="UP001054857">
    <property type="component" value="Unassembled WGS sequence"/>
</dbReference>
<feature type="compositionally biased region" description="Low complexity" evidence="1">
    <location>
        <begin position="165"/>
        <end position="188"/>
    </location>
</feature>
<dbReference type="CDD" id="cd00838">
    <property type="entry name" value="MPP_superfamily"/>
    <property type="match status" value="1"/>
</dbReference>
<reference evidence="3 4" key="1">
    <citation type="journal article" date="2021" name="Sci. Rep.">
        <title>Genome sequencing of the multicellular alga Astrephomene provides insights into convergent evolution of germ-soma differentiation.</title>
        <authorList>
            <person name="Yamashita S."/>
            <person name="Yamamoto K."/>
            <person name="Matsuzaki R."/>
            <person name="Suzuki S."/>
            <person name="Yamaguchi H."/>
            <person name="Hirooka S."/>
            <person name="Minakuchi Y."/>
            <person name="Miyagishima S."/>
            <person name="Kawachi M."/>
            <person name="Toyoda A."/>
            <person name="Nozaki H."/>
        </authorList>
    </citation>
    <scope>NUCLEOTIDE SEQUENCE [LARGE SCALE GENOMIC DNA]</scope>
    <source>
        <strain evidence="3 4">NIES-4017</strain>
    </source>
</reference>
<dbReference type="InterPro" id="IPR004843">
    <property type="entry name" value="Calcineurin-like_PHP"/>
</dbReference>
<sequence>MILSSWPQARFRGIHTSSSCCAVRTIPRCPGRVGAPPPSCLRSGAVAPLRRLLSPGRLPAAPRLTQPPAATSPRGDDSGVAASGQPAEAPLLLPRRAARTPPPQSQPATSLPSLPELEPSTAPETLPAPEAAKKQRRRKPSPTEPEEATAGGLESAPKPKRRRAPPSSSSSRRSSSSLPSPSAASSSSDSDDDSSTTLMTTHDASTTTRTQPPFTQSATTITTTTAPSNLSEAALEARRTAAGWTPDGRVRFSTKLPRGPAWQQTVRQWVVFSDLHVREGSLETCLEVLRAVRQEADSRGAGVIFLGDFWDRRGALPVEPLNQVLQEMSSWTCPVLMLVGNHDQVDLGGRQHGLTPLELACPHVHVVEEPTRWRGALWLPYRRDTELLAAAMR</sequence>
<feature type="compositionally biased region" description="Low complexity" evidence="1">
    <location>
        <begin position="85"/>
        <end position="95"/>
    </location>
</feature>
<feature type="compositionally biased region" description="Low complexity" evidence="1">
    <location>
        <begin position="106"/>
        <end position="130"/>
    </location>
</feature>
<dbReference type="SUPFAM" id="SSF56300">
    <property type="entry name" value="Metallo-dependent phosphatases"/>
    <property type="match status" value="1"/>
</dbReference>
<feature type="compositionally biased region" description="Polar residues" evidence="1">
    <location>
        <begin position="196"/>
        <end position="218"/>
    </location>
</feature>
<dbReference type="Pfam" id="PF00149">
    <property type="entry name" value="Metallophos"/>
    <property type="match status" value="1"/>
</dbReference>
<gene>
    <name evidence="3" type="ORF">Agub_g4955</name>
</gene>
<keyword evidence="4" id="KW-1185">Reference proteome</keyword>
<organism evidence="3 4">
    <name type="scientific">Astrephomene gubernaculifera</name>
    <dbReference type="NCBI Taxonomy" id="47775"/>
    <lineage>
        <taxon>Eukaryota</taxon>
        <taxon>Viridiplantae</taxon>
        <taxon>Chlorophyta</taxon>
        <taxon>core chlorophytes</taxon>
        <taxon>Chlorophyceae</taxon>
        <taxon>CS clade</taxon>
        <taxon>Chlamydomonadales</taxon>
        <taxon>Astrephomenaceae</taxon>
        <taxon>Astrephomene</taxon>
    </lineage>
</organism>
<feature type="region of interest" description="Disordered" evidence="1">
    <location>
        <begin position="52"/>
        <end position="230"/>
    </location>
</feature>
<dbReference type="Gene3D" id="3.60.21.10">
    <property type="match status" value="1"/>
</dbReference>